<feature type="region of interest" description="Disordered" evidence="1">
    <location>
        <begin position="38"/>
        <end position="57"/>
    </location>
</feature>
<dbReference type="SUPFAM" id="SSF57701">
    <property type="entry name" value="Zn2/Cys6 DNA-binding domain"/>
    <property type="match status" value="1"/>
</dbReference>
<dbReference type="GO" id="GO:0001228">
    <property type="term" value="F:DNA-binding transcription activator activity, RNA polymerase II-specific"/>
    <property type="evidence" value="ECO:0007669"/>
    <property type="project" value="TreeGrafter"/>
</dbReference>
<dbReference type="OMA" id="ATHRECI"/>
<organism evidence="3 4">
    <name type="scientific">Diutina rugosa</name>
    <name type="common">Yeast</name>
    <name type="synonym">Candida rugosa</name>
    <dbReference type="NCBI Taxonomy" id="5481"/>
    <lineage>
        <taxon>Eukaryota</taxon>
        <taxon>Fungi</taxon>
        <taxon>Dikarya</taxon>
        <taxon>Ascomycota</taxon>
        <taxon>Saccharomycotina</taxon>
        <taxon>Pichiomycetes</taxon>
        <taxon>Debaryomycetaceae</taxon>
        <taxon>Diutina</taxon>
    </lineage>
</organism>
<dbReference type="PROSITE" id="PS00463">
    <property type="entry name" value="ZN2_CY6_FUNGAL_1"/>
    <property type="match status" value="1"/>
</dbReference>
<evidence type="ECO:0000313" key="3">
    <source>
        <dbReference type="EMBL" id="KAA8907311.1"/>
    </source>
</evidence>
<evidence type="ECO:0000256" key="1">
    <source>
        <dbReference type="SAM" id="MobiDB-lite"/>
    </source>
</evidence>
<name>A0A642V428_DIURU</name>
<dbReference type="PANTHER" id="PTHR47784">
    <property type="entry name" value="STEROL UPTAKE CONTROL PROTEIN 2"/>
    <property type="match status" value="1"/>
</dbReference>
<dbReference type="OrthoDB" id="3546279at2759"/>
<dbReference type="GO" id="GO:0008270">
    <property type="term" value="F:zinc ion binding"/>
    <property type="evidence" value="ECO:0007669"/>
    <property type="project" value="InterPro"/>
</dbReference>
<dbReference type="RefSeq" id="XP_034014620.1">
    <property type="nucleotide sequence ID" value="XM_034158901.1"/>
</dbReference>
<comment type="caution">
    <text evidence="3">The sequence shown here is derived from an EMBL/GenBank/DDBJ whole genome shotgun (WGS) entry which is preliminary data.</text>
</comment>
<proteinExistence type="predicted"/>
<dbReference type="InterPro" id="IPR036864">
    <property type="entry name" value="Zn2-C6_fun-type_DNA-bd_sf"/>
</dbReference>
<evidence type="ECO:0000259" key="2">
    <source>
        <dbReference type="PROSITE" id="PS50048"/>
    </source>
</evidence>
<dbReference type="PROSITE" id="PS50048">
    <property type="entry name" value="ZN2_CY6_FUNGAL_2"/>
    <property type="match status" value="1"/>
</dbReference>
<reference evidence="3 4" key="1">
    <citation type="submission" date="2019-07" db="EMBL/GenBank/DDBJ databases">
        <title>Genome assembly of two rare yeast pathogens: Diutina rugosa and Trichomonascus ciferrii.</title>
        <authorList>
            <person name="Mixao V."/>
            <person name="Saus E."/>
            <person name="Hansen A."/>
            <person name="Lass-Flor C."/>
            <person name="Gabaldon T."/>
        </authorList>
    </citation>
    <scope>NUCLEOTIDE SEQUENCE [LARGE SCALE GENOMIC DNA]</scope>
    <source>
        <strain evidence="3 4">CBS 613</strain>
    </source>
</reference>
<dbReference type="Gene3D" id="4.10.240.10">
    <property type="entry name" value="Zn(2)-C6 fungal-type DNA-binding domain"/>
    <property type="match status" value="1"/>
</dbReference>
<accession>A0A642V428</accession>
<dbReference type="SMART" id="SM00066">
    <property type="entry name" value="GAL4"/>
    <property type="match status" value="1"/>
</dbReference>
<feature type="domain" description="Zn(2)-C6 fungal-type" evidence="2">
    <location>
        <begin position="7"/>
        <end position="37"/>
    </location>
</feature>
<dbReference type="InterPro" id="IPR001138">
    <property type="entry name" value="Zn2Cys6_DnaBD"/>
</dbReference>
<dbReference type="AlphaFoldDB" id="A0A642V428"/>
<dbReference type="EMBL" id="SWFT01000026">
    <property type="protein sequence ID" value="KAA8907311.1"/>
    <property type="molecule type" value="Genomic_DNA"/>
</dbReference>
<gene>
    <name evidence="3" type="ORF">DIURU_000631</name>
</gene>
<dbReference type="PANTHER" id="PTHR47784:SF5">
    <property type="entry name" value="STEROL UPTAKE CONTROL PROTEIN 2"/>
    <property type="match status" value="1"/>
</dbReference>
<dbReference type="Pfam" id="PF00172">
    <property type="entry name" value="Zn_clus"/>
    <property type="match status" value="1"/>
</dbReference>
<dbReference type="GeneID" id="54779284"/>
<dbReference type="Proteomes" id="UP000449547">
    <property type="component" value="Unassembled WGS sequence"/>
</dbReference>
<dbReference type="VEuPathDB" id="FungiDB:DIURU_000631"/>
<evidence type="ECO:0000313" key="4">
    <source>
        <dbReference type="Proteomes" id="UP000449547"/>
    </source>
</evidence>
<dbReference type="InterPro" id="IPR053157">
    <property type="entry name" value="Sterol_Uptake_Regulator"/>
</dbReference>
<keyword evidence="4" id="KW-1185">Reference proteome</keyword>
<dbReference type="CDD" id="cd00067">
    <property type="entry name" value="GAL4"/>
    <property type="match status" value="1"/>
</dbReference>
<sequence>MTKRSFACHGCRKLKIKCDLARPRCEYCGARDKPCIYPSDDEPSPPPSESSSVKSVSHSPQPQLVVSSLNAPSRQTGLSLQEQELLNFLLYRIEVHYAPQRDTEPICAVFSYQFPALFMESPMTRKVSLAYGQMRLLGCYPDRLDRLLSHDGAIVERDVLSIVEGFSATLSYVQQSVDEVATLDWSHAATTSRVLELAVSNLYVFEFLTVHPHRLVPLVSFTGELDYMSFIKGVREFFATFAPVLMNTRMASFYRPPVLANTPIIHPWCASLLEDIRVGEPDAGVRDLLGRVVSMMSAIVATAQAMNSSIPLYQWVMIQSSGGFMKLVYAKHMLALRVLYTYACYAFEYRMYVSAYANIWYEYIEWFHQYNLDTFGSWVYPDDESKLNTVRIWQAQFPTTT</sequence>
<protein>
    <recommendedName>
        <fullName evidence="2">Zn(2)-C6 fungal-type domain-containing protein</fullName>
    </recommendedName>
</protein>